<reference evidence="2" key="1">
    <citation type="submission" date="2019-08" db="EMBL/GenBank/DDBJ databases">
        <title>The genome of the North American firefly Photinus pyralis.</title>
        <authorList>
            <consortium name="Photinus pyralis genome working group"/>
            <person name="Fallon T.R."/>
            <person name="Sander Lower S.E."/>
            <person name="Weng J.-K."/>
        </authorList>
    </citation>
    <scope>NUCLEOTIDE SEQUENCE</scope>
    <source>
        <strain evidence="2">TRF0915ILg1</strain>
        <tissue evidence="2">Whole body</tissue>
    </source>
</reference>
<evidence type="ECO:0000313" key="3">
    <source>
        <dbReference type="Proteomes" id="UP000801492"/>
    </source>
</evidence>
<dbReference type="Proteomes" id="UP000801492">
    <property type="component" value="Unassembled WGS sequence"/>
</dbReference>
<sequence>MKKFVVISFFLFINDVFSSEILECKCWPGYDKTIGYLGFLECRKPMTPYNLFVDRLPKPCNLPRRPECICSAIQEKYLTGDGYFCREGNKLNKCENFQDIEAYLYKLQRYVSRGMYKVD</sequence>
<accession>A0A8K0G1M1</accession>
<keyword evidence="1" id="KW-0732">Signal</keyword>
<evidence type="ECO:0000313" key="2">
    <source>
        <dbReference type="EMBL" id="KAF2888480.1"/>
    </source>
</evidence>
<keyword evidence="3" id="KW-1185">Reference proteome</keyword>
<name>A0A8K0G1M1_IGNLU</name>
<proteinExistence type="predicted"/>
<feature type="chain" id="PRO_5035435447" evidence="1">
    <location>
        <begin position="19"/>
        <end position="119"/>
    </location>
</feature>
<comment type="caution">
    <text evidence="2">The sequence shown here is derived from an EMBL/GenBank/DDBJ whole genome shotgun (WGS) entry which is preliminary data.</text>
</comment>
<gene>
    <name evidence="2" type="ORF">ILUMI_17693</name>
</gene>
<evidence type="ECO:0000256" key="1">
    <source>
        <dbReference type="SAM" id="SignalP"/>
    </source>
</evidence>
<dbReference type="AlphaFoldDB" id="A0A8K0G1M1"/>
<feature type="signal peptide" evidence="1">
    <location>
        <begin position="1"/>
        <end position="18"/>
    </location>
</feature>
<dbReference type="EMBL" id="VTPC01076929">
    <property type="protein sequence ID" value="KAF2888480.1"/>
    <property type="molecule type" value="Genomic_DNA"/>
</dbReference>
<organism evidence="2 3">
    <name type="scientific">Ignelater luminosus</name>
    <name type="common">Cucubano</name>
    <name type="synonym">Pyrophorus luminosus</name>
    <dbReference type="NCBI Taxonomy" id="2038154"/>
    <lineage>
        <taxon>Eukaryota</taxon>
        <taxon>Metazoa</taxon>
        <taxon>Ecdysozoa</taxon>
        <taxon>Arthropoda</taxon>
        <taxon>Hexapoda</taxon>
        <taxon>Insecta</taxon>
        <taxon>Pterygota</taxon>
        <taxon>Neoptera</taxon>
        <taxon>Endopterygota</taxon>
        <taxon>Coleoptera</taxon>
        <taxon>Polyphaga</taxon>
        <taxon>Elateriformia</taxon>
        <taxon>Elateroidea</taxon>
        <taxon>Elateridae</taxon>
        <taxon>Agrypninae</taxon>
        <taxon>Pyrophorini</taxon>
        <taxon>Ignelater</taxon>
    </lineage>
</organism>
<protein>
    <submittedName>
        <fullName evidence="2">Uncharacterized protein</fullName>
    </submittedName>
</protein>